<dbReference type="GO" id="GO:0009350">
    <property type="term" value="C:ethanolamine ammonia-lyase complex"/>
    <property type="evidence" value="ECO:0007669"/>
    <property type="project" value="UniProtKB-UniRule"/>
</dbReference>
<keyword evidence="4 5" id="KW-1283">Bacterial microcompartment</keyword>
<protein>
    <recommendedName>
        <fullName evidence="5">Ethanolamine ammonia-lyase small subunit</fullName>
        <shortName evidence="5">EAL small subunit</shortName>
        <ecNumber evidence="5">4.3.1.7</ecNumber>
    </recommendedName>
</protein>
<dbReference type="PANTHER" id="PTHR39330">
    <property type="entry name" value="ETHANOLAMINE AMMONIA-LYASE LIGHT CHAIN"/>
    <property type="match status" value="1"/>
</dbReference>
<dbReference type="Pfam" id="PF05985">
    <property type="entry name" value="EutC"/>
    <property type="match status" value="1"/>
</dbReference>
<feature type="binding site" evidence="5">
    <location>
        <position position="211"/>
    </location>
    <ligand>
        <name>adenosylcob(III)alamin</name>
        <dbReference type="ChEBI" id="CHEBI:18408"/>
    </ligand>
</feature>
<dbReference type="Gene3D" id="1.10.30.40">
    <property type="entry name" value="Ethanolamine ammonia-lyase light chain (EutC), N-terminal domain"/>
    <property type="match status" value="1"/>
</dbReference>
<dbReference type="InterPro" id="IPR042255">
    <property type="entry name" value="EutC_N"/>
</dbReference>
<reference evidence="7" key="1">
    <citation type="submission" date="2018-06" db="EMBL/GenBank/DDBJ databases">
        <authorList>
            <person name="Khan S.A."/>
        </authorList>
    </citation>
    <scope>NUCLEOTIDE SEQUENCE [LARGE SCALE GENOMIC DNA]</scope>
    <source>
        <strain evidence="7">DB-1506</strain>
    </source>
</reference>
<keyword evidence="3 5" id="KW-0170">Cobalt</keyword>
<accession>A0A327MF62</accession>
<keyword evidence="7" id="KW-1185">Reference proteome</keyword>
<proteinExistence type="inferred from homology"/>
<dbReference type="InterPro" id="IPR042251">
    <property type="entry name" value="EutC_C"/>
</dbReference>
<dbReference type="EC" id="4.3.1.7" evidence="5"/>
<dbReference type="GO" id="GO:0006520">
    <property type="term" value="P:amino acid metabolic process"/>
    <property type="evidence" value="ECO:0007669"/>
    <property type="project" value="InterPro"/>
</dbReference>
<dbReference type="HAMAP" id="MF_00601">
    <property type="entry name" value="EutC"/>
    <property type="match status" value="1"/>
</dbReference>
<comment type="caution">
    <text evidence="6">The sequence shown here is derived from an EMBL/GenBank/DDBJ whole genome shotgun (WGS) entry which is preliminary data.</text>
</comment>
<dbReference type="Gene3D" id="3.40.50.11240">
    <property type="entry name" value="Ethanolamine ammonia-lyase light chain (EutC)"/>
    <property type="match status" value="1"/>
</dbReference>
<dbReference type="NCBIfam" id="NF003971">
    <property type="entry name" value="PRK05465.1"/>
    <property type="match status" value="1"/>
</dbReference>
<evidence type="ECO:0000256" key="1">
    <source>
        <dbReference type="ARBA" id="ARBA00022628"/>
    </source>
</evidence>
<comment type="similarity">
    <text evidence="5">Belongs to the EutC family.</text>
</comment>
<comment type="function">
    <text evidence="5">Catalyzes the deamination of various vicinal amino-alcohols to oxo compounds. Allows this organism to utilize ethanolamine as the sole source of nitrogen and carbon in the presence of external vitamin B12.</text>
</comment>
<dbReference type="OrthoDB" id="114248at2"/>
<dbReference type="PANTHER" id="PTHR39330:SF1">
    <property type="entry name" value="ETHANOLAMINE AMMONIA-LYASE SMALL SUBUNIT"/>
    <property type="match status" value="1"/>
</dbReference>
<dbReference type="GO" id="GO:0031419">
    <property type="term" value="F:cobalamin binding"/>
    <property type="evidence" value="ECO:0007669"/>
    <property type="project" value="UniProtKB-UniRule"/>
</dbReference>
<feature type="binding site" evidence="5">
    <location>
        <position position="182"/>
    </location>
    <ligand>
        <name>adenosylcob(III)alamin</name>
        <dbReference type="ChEBI" id="CHEBI:18408"/>
    </ligand>
</feature>
<comment type="cofactor">
    <cofactor evidence="5">
        <name>adenosylcob(III)alamin</name>
        <dbReference type="ChEBI" id="CHEBI:18408"/>
    </cofactor>
    <text evidence="5">Binds between the large and small subunits.</text>
</comment>
<dbReference type="InterPro" id="IPR009246">
    <property type="entry name" value="EutC"/>
</dbReference>
<feature type="binding site" evidence="5">
    <location>
        <position position="161"/>
    </location>
    <ligand>
        <name>adenosylcob(III)alamin</name>
        <dbReference type="ChEBI" id="CHEBI:18408"/>
    </ligand>
</feature>
<organism evidence="6 7">
    <name type="scientific">Roseicella frigidaeris</name>
    <dbReference type="NCBI Taxonomy" id="2230885"/>
    <lineage>
        <taxon>Bacteria</taxon>
        <taxon>Pseudomonadati</taxon>
        <taxon>Pseudomonadota</taxon>
        <taxon>Alphaproteobacteria</taxon>
        <taxon>Acetobacterales</taxon>
        <taxon>Roseomonadaceae</taxon>
        <taxon>Roseicella</taxon>
    </lineage>
</organism>
<comment type="subunit">
    <text evidence="5">The basic unit is a heterodimer which dimerizes to form tetramers. The heterotetramers trimerize; 6 large subunits form a core ring with 6 small subunits projecting outwards.</text>
</comment>
<dbReference type="AlphaFoldDB" id="A0A327MF62"/>
<name>A0A327MF62_9PROT</name>
<dbReference type="PIRSF" id="PIRSF018982">
    <property type="entry name" value="EutC"/>
    <property type="match status" value="1"/>
</dbReference>
<dbReference type="GO" id="GO:0046336">
    <property type="term" value="P:ethanolamine catabolic process"/>
    <property type="evidence" value="ECO:0007669"/>
    <property type="project" value="UniProtKB-UniRule"/>
</dbReference>
<comment type="pathway">
    <text evidence="5">Amine and polyamine degradation; ethanolamine degradation.</text>
</comment>
<dbReference type="RefSeq" id="WP_111468160.1">
    <property type="nucleotide sequence ID" value="NZ_QLIX01000001.1"/>
</dbReference>
<keyword evidence="1 5" id="KW-0846">Cobalamin</keyword>
<evidence type="ECO:0000256" key="2">
    <source>
        <dbReference type="ARBA" id="ARBA00023239"/>
    </source>
</evidence>
<dbReference type="UniPathway" id="UPA00560"/>
<dbReference type="Proteomes" id="UP000249065">
    <property type="component" value="Unassembled WGS sequence"/>
</dbReference>
<sequence>MSAADPPAAPPDAPSARWSELRRFTAARVALGRAGNGLPTAAHLDFQEAHARARDAVQSALDPAALEAALAPLGLPVLRVASQAPNRRAYLLRPDLGRRLREEHRALLPPAPGSLLFVIADGLCATGVQAQAPAVIGHALPLLRQAGIPLAPIVLAEQARVALGDEIGGAMGVRLVAMLIGERPGLMALDSLGLYLTHAPRPGRSDAERNCISNIRPGGLSPAQGAGKLVWLARAALGQGMTGVALKDEQPRQDLLPP</sequence>
<dbReference type="GO" id="GO:0008851">
    <property type="term" value="F:ethanolamine ammonia-lyase activity"/>
    <property type="evidence" value="ECO:0007669"/>
    <property type="project" value="UniProtKB-UniRule"/>
</dbReference>
<dbReference type="GO" id="GO:0031471">
    <property type="term" value="C:ethanolamine degradation polyhedral organelle"/>
    <property type="evidence" value="ECO:0007669"/>
    <property type="project" value="UniProtKB-UniRule"/>
</dbReference>
<evidence type="ECO:0000256" key="4">
    <source>
        <dbReference type="ARBA" id="ARBA00024446"/>
    </source>
</evidence>
<gene>
    <name evidence="5" type="primary">eutC</name>
    <name evidence="6" type="ORF">DOO78_02655</name>
</gene>
<evidence type="ECO:0000313" key="7">
    <source>
        <dbReference type="Proteomes" id="UP000249065"/>
    </source>
</evidence>
<evidence type="ECO:0000256" key="3">
    <source>
        <dbReference type="ARBA" id="ARBA00023285"/>
    </source>
</evidence>
<comment type="catalytic activity">
    <reaction evidence="5">
        <text>ethanolamine = acetaldehyde + NH4(+)</text>
        <dbReference type="Rhea" id="RHEA:15313"/>
        <dbReference type="ChEBI" id="CHEBI:15343"/>
        <dbReference type="ChEBI" id="CHEBI:28938"/>
        <dbReference type="ChEBI" id="CHEBI:57603"/>
        <dbReference type="EC" id="4.3.1.7"/>
    </reaction>
</comment>
<evidence type="ECO:0000256" key="5">
    <source>
        <dbReference type="HAMAP-Rule" id="MF_00601"/>
    </source>
</evidence>
<dbReference type="EMBL" id="QLIX01000001">
    <property type="protein sequence ID" value="RAI61046.1"/>
    <property type="molecule type" value="Genomic_DNA"/>
</dbReference>
<comment type="subcellular location">
    <subcellularLocation>
        <location evidence="5">Bacterial microcompartment</location>
    </subcellularLocation>
</comment>
<evidence type="ECO:0000313" key="6">
    <source>
        <dbReference type="EMBL" id="RAI61046.1"/>
    </source>
</evidence>
<keyword evidence="2 5" id="KW-0456">Lyase</keyword>